<organism evidence="1 2">
    <name type="scientific">Chitinophaga varians</name>
    <dbReference type="NCBI Taxonomy" id="2202339"/>
    <lineage>
        <taxon>Bacteria</taxon>
        <taxon>Pseudomonadati</taxon>
        <taxon>Bacteroidota</taxon>
        <taxon>Chitinophagia</taxon>
        <taxon>Chitinophagales</taxon>
        <taxon>Chitinophagaceae</taxon>
        <taxon>Chitinophaga</taxon>
    </lineage>
</organism>
<name>A0A847RB86_9BACT</name>
<evidence type="ECO:0000313" key="1">
    <source>
        <dbReference type="EMBL" id="NLR64329.1"/>
    </source>
</evidence>
<gene>
    <name evidence="1" type="ORF">HGH92_08430</name>
</gene>
<dbReference type="EMBL" id="JABAIA010000001">
    <property type="protein sequence ID" value="NLR64329.1"/>
    <property type="molecule type" value="Genomic_DNA"/>
</dbReference>
<accession>A0A847RB86</accession>
<dbReference type="Proteomes" id="UP000570474">
    <property type="component" value="Unassembled WGS sequence"/>
</dbReference>
<reference evidence="1 2" key="1">
    <citation type="submission" date="2020-04" db="EMBL/GenBank/DDBJ databases">
        <authorList>
            <person name="Yin C."/>
        </authorList>
    </citation>
    <scope>NUCLEOTIDE SEQUENCE [LARGE SCALE GENOMIC DNA]</scope>
    <source>
        <strain evidence="1 2">Ae27</strain>
    </source>
</reference>
<protein>
    <submittedName>
        <fullName evidence="1">Uncharacterized protein</fullName>
    </submittedName>
</protein>
<proteinExistence type="predicted"/>
<keyword evidence="2" id="KW-1185">Reference proteome</keyword>
<dbReference type="RefSeq" id="WP_168870280.1">
    <property type="nucleotide sequence ID" value="NZ_JABAIA010000001.1"/>
</dbReference>
<comment type="caution">
    <text evidence="1">The sequence shown here is derived from an EMBL/GenBank/DDBJ whole genome shotgun (WGS) entry which is preliminary data.</text>
</comment>
<sequence>MKVNIIELLSWRDRRAVGQGGELLSADGLFINKRHQGAFGLCFADAPEIAVDEFITPERYQEAIDFTGDEATEDYFFLAEILLNTFQYQKKKQVVNQRLKLFCLKQIIFQQQHDTMQLARLFHFLLFFHPCSEDYIERFSLSKDGFLYKGAPVDIPSIIATLFDYFINHKSQSPSPDDFSKEHLSVSKALVLDTLKLMLPHETQVTYEVPGKDTSILLATIFSQPQAFFDLYHNKRAEFFRLLKESLPLYSVRSWDDDPDTQASTYYGTTKKDSIEAYFSRPVRVIRRKKYLVEFFVDMYVFYILSHPDGVRTMLDVVEEGDVFRQQLLTVLFSHPFFNADARVELIKSGVYKQLPEGHWKDQINKMAAGMKD</sequence>
<dbReference type="AlphaFoldDB" id="A0A847RB86"/>
<evidence type="ECO:0000313" key="2">
    <source>
        <dbReference type="Proteomes" id="UP000570474"/>
    </source>
</evidence>